<protein>
    <recommendedName>
        <fullName evidence="3">DUF4160 domain-containing protein</fullName>
    </recommendedName>
</protein>
<dbReference type="InterPro" id="IPR025427">
    <property type="entry name" value="DUF4160"/>
</dbReference>
<organism evidence="1 2">
    <name type="scientific">Termititenax aidoneus</name>
    <dbReference type="NCBI Taxonomy" id="2218524"/>
    <lineage>
        <taxon>Bacteria</taxon>
        <taxon>Bacillati</taxon>
        <taxon>Candidatus Margulisiibacteriota</taxon>
        <taxon>Candidatus Termititenacia</taxon>
        <taxon>Candidatus Termititenacales</taxon>
        <taxon>Candidatus Termititenacaceae</taxon>
        <taxon>Candidatus Termititenax</taxon>
    </lineage>
</organism>
<name>A0A388T9X0_TERA1</name>
<comment type="caution">
    <text evidence="1">The sequence shown here is derived from an EMBL/GenBank/DDBJ whole genome shotgun (WGS) entry which is preliminary data.</text>
</comment>
<dbReference type="Pfam" id="PF13711">
    <property type="entry name" value="DUF4160"/>
    <property type="match status" value="1"/>
</dbReference>
<reference evidence="1 2" key="1">
    <citation type="journal article" date="2019" name="ISME J.">
        <title>Genome analyses of uncultured TG2/ZB3 bacteria in 'Margulisbacteria' specifically attached to ectosymbiotic spirochetes of protists in the termite gut.</title>
        <authorList>
            <person name="Utami Y.D."/>
            <person name="Kuwahara H."/>
            <person name="Igai K."/>
            <person name="Murakami T."/>
            <person name="Sugaya K."/>
            <person name="Morikawa T."/>
            <person name="Nagura Y."/>
            <person name="Yuki M."/>
            <person name="Deevong P."/>
            <person name="Inoue T."/>
            <person name="Kihara K."/>
            <person name="Lo N."/>
            <person name="Yamada A."/>
            <person name="Ohkuma M."/>
            <person name="Hongoh Y."/>
        </authorList>
    </citation>
    <scope>NUCLEOTIDE SEQUENCE [LARGE SCALE GENOMIC DNA]</scope>
    <source>
        <strain evidence="1">NkOx7-01</strain>
    </source>
</reference>
<dbReference type="AlphaFoldDB" id="A0A388T9X0"/>
<accession>A0A388T9X0</accession>
<evidence type="ECO:0000313" key="2">
    <source>
        <dbReference type="Proteomes" id="UP000269352"/>
    </source>
</evidence>
<dbReference type="Proteomes" id="UP000269352">
    <property type="component" value="Unassembled WGS sequence"/>
</dbReference>
<proteinExistence type="predicted"/>
<dbReference type="EMBL" id="BGZN01000010">
    <property type="protein sequence ID" value="GBR73366.1"/>
    <property type="molecule type" value="Genomic_DNA"/>
</dbReference>
<evidence type="ECO:0000313" key="1">
    <source>
        <dbReference type="EMBL" id="GBR73366.1"/>
    </source>
</evidence>
<gene>
    <name evidence="1" type="ORF">NO1_0759</name>
</gene>
<evidence type="ECO:0008006" key="3">
    <source>
        <dbReference type="Google" id="ProtNLM"/>
    </source>
</evidence>
<keyword evidence="2" id="KW-1185">Reference proteome</keyword>
<sequence>MFYGILIRMYLGNKEHNPPHIHALYQGYKGIFAIKTGEKIDGNIPGDQEKMITAWVVLHRAELLADWDLAQNGELPYKIKPLD</sequence>